<evidence type="ECO:0000256" key="3">
    <source>
        <dbReference type="ARBA" id="ARBA00022771"/>
    </source>
</evidence>
<evidence type="ECO:0000313" key="10">
    <source>
        <dbReference type="EMBL" id="CAL0305929.1"/>
    </source>
</evidence>
<name>A0AAV1W998_LUPLU</name>
<keyword evidence="5" id="KW-0539">Nucleus</keyword>
<dbReference type="InterPro" id="IPR028156">
    <property type="entry name" value="RIP"/>
</dbReference>
<feature type="region of interest" description="Disordered" evidence="6">
    <location>
        <begin position="1"/>
        <end position="21"/>
    </location>
</feature>
<reference evidence="10 11" key="1">
    <citation type="submission" date="2024-03" db="EMBL/GenBank/DDBJ databases">
        <authorList>
            <person name="Martinez-Hernandez J."/>
        </authorList>
    </citation>
    <scope>NUCLEOTIDE SEQUENCE [LARGE SCALE GENOMIC DNA]</scope>
</reference>
<evidence type="ECO:0000256" key="2">
    <source>
        <dbReference type="ARBA" id="ARBA00022723"/>
    </source>
</evidence>
<dbReference type="Pfam" id="PF14766">
    <property type="entry name" value="RPA_interact_N"/>
    <property type="match status" value="1"/>
</dbReference>
<evidence type="ECO:0000256" key="5">
    <source>
        <dbReference type="ARBA" id="ARBA00023242"/>
    </source>
</evidence>
<dbReference type="GO" id="GO:0005634">
    <property type="term" value="C:nucleus"/>
    <property type="evidence" value="ECO:0007669"/>
    <property type="project" value="UniProtKB-SubCell"/>
</dbReference>
<dbReference type="InterPro" id="IPR028155">
    <property type="entry name" value="RPA_interact_central"/>
</dbReference>
<keyword evidence="3" id="KW-0863">Zinc-finger</keyword>
<comment type="subcellular location">
    <subcellularLocation>
        <location evidence="1">Nucleus</location>
    </subcellularLocation>
</comment>
<evidence type="ECO:0000259" key="7">
    <source>
        <dbReference type="Pfam" id="PF14766"/>
    </source>
</evidence>
<evidence type="ECO:0000259" key="9">
    <source>
        <dbReference type="Pfam" id="PF14768"/>
    </source>
</evidence>
<dbReference type="PANTHER" id="PTHR31742:SF1">
    <property type="entry name" value="RPA-INTERACTING PROTEIN"/>
    <property type="match status" value="1"/>
</dbReference>
<evidence type="ECO:0000256" key="6">
    <source>
        <dbReference type="SAM" id="MobiDB-lite"/>
    </source>
</evidence>
<dbReference type="Proteomes" id="UP001497480">
    <property type="component" value="Unassembled WGS sequence"/>
</dbReference>
<keyword evidence="11" id="KW-1185">Reference proteome</keyword>
<feature type="compositionally biased region" description="Basic and acidic residues" evidence="6">
    <location>
        <begin position="1"/>
        <end position="12"/>
    </location>
</feature>
<dbReference type="AlphaFoldDB" id="A0AAV1W998"/>
<keyword evidence="4" id="KW-0862">Zinc</keyword>
<organism evidence="10 11">
    <name type="scientific">Lupinus luteus</name>
    <name type="common">European yellow lupine</name>
    <dbReference type="NCBI Taxonomy" id="3873"/>
    <lineage>
        <taxon>Eukaryota</taxon>
        <taxon>Viridiplantae</taxon>
        <taxon>Streptophyta</taxon>
        <taxon>Embryophyta</taxon>
        <taxon>Tracheophyta</taxon>
        <taxon>Spermatophyta</taxon>
        <taxon>Magnoliopsida</taxon>
        <taxon>eudicotyledons</taxon>
        <taxon>Gunneridae</taxon>
        <taxon>Pentapetalae</taxon>
        <taxon>rosids</taxon>
        <taxon>fabids</taxon>
        <taxon>Fabales</taxon>
        <taxon>Fabaceae</taxon>
        <taxon>Papilionoideae</taxon>
        <taxon>50 kb inversion clade</taxon>
        <taxon>genistoids sensu lato</taxon>
        <taxon>core genistoids</taxon>
        <taxon>Genisteae</taxon>
        <taxon>Lupinus</taxon>
    </lineage>
</organism>
<dbReference type="InterPro" id="IPR028158">
    <property type="entry name" value="RPA_interact_N_dom"/>
</dbReference>
<feature type="domain" description="RPA-interacting protein N-terminal" evidence="7">
    <location>
        <begin position="22"/>
        <end position="55"/>
    </location>
</feature>
<protein>
    <recommendedName>
        <fullName evidence="12">RPA-interacting protein</fullName>
    </recommendedName>
</protein>
<feature type="domain" description="RPA-interacting protein C-terminal" evidence="9">
    <location>
        <begin position="176"/>
        <end position="257"/>
    </location>
</feature>
<dbReference type="GO" id="GO:0006606">
    <property type="term" value="P:protein import into nucleus"/>
    <property type="evidence" value="ECO:0007669"/>
    <property type="project" value="TreeGrafter"/>
</dbReference>
<dbReference type="EMBL" id="CAXHTB010000004">
    <property type="protein sequence ID" value="CAL0305929.1"/>
    <property type="molecule type" value="Genomic_DNA"/>
</dbReference>
<dbReference type="PANTHER" id="PTHR31742">
    <property type="entry name" value="RPA-INTERACTING PROTEIN RPAIN"/>
    <property type="match status" value="1"/>
</dbReference>
<dbReference type="InterPro" id="IPR028159">
    <property type="entry name" value="RPA_interact_C_dom"/>
</dbReference>
<feature type="domain" description="RPA-interacting protein central" evidence="8">
    <location>
        <begin position="72"/>
        <end position="159"/>
    </location>
</feature>
<gene>
    <name evidence="10" type="ORF">LLUT_LOCUS6989</name>
</gene>
<evidence type="ECO:0008006" key="12">
    <source>
        <dbReference type="Google" id="ProtNLM"/>
    </source>
</evidence>
<evidence type="ECO:0000313" key="11">
    <source>
        <dbReference type="Proteomes" id="UP001497480"/>
    </source>
</evidence>
<dbReference type="Pfam" id="PF14767">
    <property type="entry name" value="RPA_interact_M"/>
    <property type="match status" value="1"/>
</dbReference>
<dbReference type="GO" id="GO:0008270">
    <property type="term" value="F:zinc ion binding"/>
    <property type="evidence" value="ECO:0007669"/>
    <property type="project" value="UniProtKB-KW"/>
</dbReference>
<dbReference type="Pfam" id="PF14768">
    <property type="entry name" value="RPA_interact_C"/>
    <property type="match status" value="1"/>
</dbReference>
<comment type="caution">
    <text evidence="10">The sequence shown here is derived from an EMBL/GenBank/DDBJ whole genome shotgun (WGS) entry which is preliminary data.</text>
</comment>
<evidence type="ECO:0000256" key="1">
    <source>
        <dbReference type="ARBA" id="ARBA00004123"/>
    </source>
</evidence>
<keyword evidence="2" id="KW-0479">Metal-binding</keyword>
<evidence type="ECO:0000256" key="4">
    <source>
        <dbReference type="ARBA" id="ARBA00022833"/>
    </source>
</evidence>
<accession>A0AAV1W998</accession>
<proteinExistence type="predicted"/>
<sequence>MNEEGGKNEKNGSRTSLKSDSQFNNYQSWKQKLRNNCFKRIRQDRTHLLWKLRLPSTNPIPNSNHLQDIVSSAFQDIVSDEINKMKDSPLDNSFDVPMDDLLWEYDGLHTTYQGECEEIMLEMQRIFYQDLKSKPLIKDLESGFETWEDEVDEHLAKAVFEHMQLNADKVHEEEIWCPICKQGVLKEADKLIYCTCCELQLNKDSELKLDFLRQRLAEVHSEHLDKGCRLKPSFCIKAEFDLTALYISCQGCDTFEVVI</sequence>
<evidence type="ECO:0000259" key="8">
    <source>
        <dbReference type="Pfam" id="PF14767"/>
    </source>
</evidence>